<keyword evidence="3 6" id="KW-0812">Transmembrane</keyword>
<feature type="transmembrane region" description="Helical" evidence="6">
    <location>
        <begin position="140"/>
        <end position="160"/>
    </location>
</feature>
<evidence type="ECO:0000256" key="4">
    <source>
        <dbReference type="ARBA" id="ARBA00022989"/>
    </source>
</evidence>
<dbReference type="InterPro" id="IPR030191">
    <property type="entry name" value="CodB"/>
</dbReference>
<keyword evidence="8" id="KW-1185">Reference proteome</keyword>
<evidence type="ECO:0000256" key="2">
    <source>
        <dbReference type="ARBA" id="ARBA00008974"/>
    </source>
</evidence>
<name>A0ABT4YM34_9VIBR</name>
<dbReference type="PANTHER" id="PTHR30569">
    <property type="entry name" value="CYTOSINE TRANSPORTER CODB"/>
    <property type="match status" value="1"/>
</dbReference>
<gene>
    <name evidence="7" type="ORF">PGX00_02155</name>
</gene>
<feature type="transmembrane region" description="Helical" evidence="6">
    <location>
        <begin position="400"/>
        <end position="421"/>
    </location>
</feature>
<feature type="transmembrane region" description="Helical" evidence="6">
    <location>
        <begin position="332"/>
        <end position="353"/>
    </location>
</feature>
<accession>A0ABT4YM34</accession>
<evidence type="ECO:0000313" key="8">
    <source>
        <dbReference type="Proteomes" id="UP001210678"/>
    </source>
</evidence>
<keyword evidence="5 6" id="KW-0472">Membrane</keyword>
<feature type="transmembrane region" description="Helical" evidence="6">
    <location>
        <begin position="58"/>
        <end position="80"/>
    </location>
</feature>
<evidence type="ECO:0000256" key="3">
    <source>
        <dbReference type="ARBA" id="ARBA00022692"/>
    </source>
</evidence>
<evidence type="ECO:0000256" key="1">
    <source>
        <dbReference type="ARBA" id="ARBA00004141"/>
    </source>
</evidence>
<proteinExistence type="inferred from homology"/>
<organism evidence="7 8">
    <name type="scientific">Vibrio algarum</name>
    <dbReference type="NCBI Taxonomy" id="3020714"/>
    <lineage>
        <taxon>Bacteria</taxon>
        <taxon>Pseudomonadati</taxon>
        <taxon>Pseudomonadota</taxon>
        <taxon>Gammaproteobacteria</taxon>
        <taxon>Vibrionales</taxon>
        <taxon>Vibrionaceae</taxon>
        <taxon>Vibrio</taxon>
    </lineage>
</organism>
<feature type="transmembrane region" description="Helical" evidence="6">
    <location>
        <begin position="374"/>
        <end position="394"/>
    </location>
</feature>
<evidence type="ECO:0000313" key="7">
    <source>
        <dbReference type="EMBL" id="MDB1122596.1"/>
    </source>
</evidence>
<feature type="transmembrane region" description="Helical" evidence="6">
    <location>
        <begin position="234"/>
        <end position="259"/>
    </location>
</feature>
<protein>
    <submittedName>
        <fullName evidence="7">Cytosine permease</fullName>
    </submittedName>
</protein>
<feature type="transmembrane region" description="Helical" evidence="6">
    <location>
        <begin position="308"/>
        <end position="326"/>
    </location>
</feature>
<reference evidence="7 8" key="1">
    <citation type="submission" date="2023-01" db="EMBL/GenBank/DDBJ databases">
        <title>Vibrio sp. KJ40-1 sp.nov, isolated from marine algae.</title>
        <authorList>
            <person name="Butt M."/>
            <person name="Kim J.M.J."/>
            <person name="Jeon C.O.C."/>
        </authorList>
    </citation>
    <scope>NUCLEOTIDE SEQUENCE [LARGE SCALE GENOMIC DNA]</scope>
    <source>
        <strain evidence="7 8">KJ40-1</strain>
    </source>
</reference>
<sequence length="435" mass="46500">MDVDSKNNLQDSIQDYELQAVPSNERKHWWFIAIIWVAIGIDISGLFLGAFLSEGMTLFDSMIAVFIGSSLLAVLAALCANVGFSSGLSTVLICSNVFGRIGGKLVGFVTGVSLVGWYAFQLDFFTVVTTSALESIDIEISRFIVLIFGSLLMSLTALWGVRALGKLSMISVPILISIIGYALYTVMTSDSTIQDVVSEPIGFGVAISYVVSIWILGAVNAPDVARYARQRKDAILGAGLGFLIGNSFIVVVALVLTKFVGNDDLVAVLFSLGMGLSAILVLVLAQWTTNTMNLIGGALDLAVTFPTAKRWVLVGVISVVGTVLAIDGMVDRFGVFLSFLGTVVSPIAGVYLVDYYLINRKKELSVERGQIISIHYPAIIAWCIGAITCFITSYDFLNLIQISSISVLDGTVAAALSYLIISKFSSIASLTSKVA</sequence>
<comment type="subcellular location">
    <subcellularLocation>
        <location evidence="1">Membrane</location>
        <topology evidence="1">Multi-pass membrane protein</topology>
    </subcellularLocation>
</comment>
<comment type="caution">
    <text evidence="7">The sequence shown here is derived from an EMBL/GenBank/DDBJ whole genome shotgun (WGS) entry which is preliminary data.</text>
</comment>
<evidence type="ECO:0000256" key="6">
    <source>
        <dbReference type="SAM" id="Phobius"/>
    </source>
</evidence>
<keyword evidence="4 6" id="KW-1133">Transmembrane helix</keyword>
<dbReference type="InterPro" id="IPR001248">
    <property type="entry name" value="Pur-cyt_permease"/>
</dbReference>
<evidence type="ECO:0000256" key="5">
    <source>
        <dbReference type="ARBA" id="ARBA00023136"/>
    </source>
</evidence>
<comment type="similarity">
    <text evidence="2">Belongs to the purine-cytosine permease (2.A.39) family.</text>
</comment>
<dbReference type="Pfam" id="PF02133">
    <property type="entry name" value="Transp_cyt_pur"/>
    <property type="match status" value="1"/>
</dbReference>
<dbReference type="EMBL" id="JAQLOI010000001">
    <property type="protein sequence ID" value="MDB1122596.1"/>
    <property type="molecule type" value="Genomic_DNA"/>
</dbReference>
<feature type="transmembrane region" description="Helical" evidence="6">
    <location>
        <begin position="201"/>
        <end position="222"/>
    </location>
</feature>
<dbReference type="Proteomes" id="UP001210678">
    <property type="component" value="Unassembled WGS sequence"/>
</dbReference>
<feature type="transmembrane region" description="Helical" evidence="6">
    <location>
        <begin position="101"/>
        <end position="120"/>
    </location>
</feature>
<feature type="transmembrane region" description="Helical" evidence="6">
    <location>
        <begin position="167"/>
        <end position="186"/>
    </location>
</feature>
<feature type="transmembrane region" description="Helical" evidence="6">
    <location>
        <begin position="29"/>
        <end position="52"/>
    </location>
</feature>
<dbReference type="PANTHER" id="PTHR30569:SF0">
    <property type="entry name" value="CYTOSINE PERMEASE"/>
    <property type="match status" value="1"/>
</dbReference>
<dbReference type="Gene3D" id="1.10.4160.10">
    <property type="entry name" value="Hydantoin permease"/>
    <property type="match status" value="1"/>
</dbReference>
<feature type="transmembrane region" description="Helical" evidence="6">
    <location>
        <begin position="265"/>
        <end position="287"/>
    </location>
</feature>
<dbReference type="RefSeq" id="WP_272132506.1">
    <property type="nucleotide sequence ID" value="NZ_JAQLOI010000001.1"/>
</dbReference>